<dbReference type="EMBL" id="BT088879">
    <property type="protein sequence ID" value="ACS92851.1"/>
    <property type="molecule type" value="mRNA"/>
</dbReference>
<dbReference type="AlphaFoldDB" id="C5WLR4"/>
<feature type="non-terminal residue" evidence="1">
    <location>
        <position position="53"/>
    </location>
</feature>
<sequence length="53" mass="6276">MSCCKTTLCFRSSILKTTLHCRLTNKCQIFTIRRSKLVQTKNQKNQTKKKKKK</sequence>
<name>C5WLR4_DROME</name>
<protein>
    <submittedName>
        <fullName evidence="1">MIP09644p</fullName>
    </submittedName>
</protein>
<accession>C5WLR4</accession>
<proteinExistence type="evidence at transcript level"/>
<evidence type="ECO:0000313" key="1">
    <source>
        <dbReference type="EMBL" id="ACS92851.1"/>
    </source>
</evidence>
<organism evidence="1">
    <name type="scientific">Drosophila melanogaster</name>
    <name type="common">Fruit fly</name>
    <dbReference type="NCBI Taxonomy" id="7227"/>
    <lineage>
        <taxon>Eukaryota</taxon>
        <taxon>Metazoa</taxon>
        <taxon>Ecdysozoa</taxon>
        <taxon>Arthropoda</taxon>
        <taxon>Hexapoda</taxon>
        <taxon>Insecta</taxon>
        <taxon>Pterygota</taxon>
        <taxon>Neoptera</taxon>
        <taxon>Endopterygota</taxon>
        <taxon>Diptera</taxon>
        <taxon>Brachycera</taxon>
        <taxon>Muscomorpha</taxon>
        <taxon>Ephydroidea</taxon>
        <taxon>Drosophilidae</taxon>
        <taxon>Drosophila</taxon>
        <taxon>Sophophora</taxon>
    </lineage>
</organism>
<reference evidence="1" key="1">
    <citation type="submission" date="2009-07" db="EMBL/GenBank/DDBJ databases">
        <authorList>
            <person name="Carlson J."/>
            <person name="Booth B."/>
            <person name="Frise E."/>
            <person name="Sandler J."/>
            <person name="Wan K."/>
            <person name="Yu C."/>
            <person name="Celniker S."/>
        </authorList>
    </citation>
    <scope>NUCLEOTIDE SEQUENCE</scope>
</reference>